<keyword evidence="5" id="KW-0804">Transcription</keyword>
<dbReference type="GO" id="GO:0000977">
    <property type="term" value="F:RNA polymerase II transcription regulatory region sequence-specific DNA binding"/>
    <property type="evidence" value="ECO:0007669"/>
    <property type="project" value="TreeGrafter"/>
</dbReference>
<dbReference type="InterPro" id="IPR036915">
    <property type="entry name" value="Cyclin-like_sf"/>
</dbReference>
<reference evidence="12 13" key="1">
    <citation type="journal article" date="2014" name="Genome Biol. Evol.">
        <title>The secreted proteins of Achlya hypogyna and Thraustotheca clavata identify the ancestral oomycete secretome and reveal gene acquisitions by horizontal gene transfer.</title>
        <authorList>
            <person name="Misner I."/>
            <person name="Blouin N."/>
            <person name="Leonard G."/>
            <person name="Richards T.A."/>
            <person name="Lane C.E."/>
        </authorList>
    </citation>
    <scope>NUCLEOTIDE SEQUENCE [LARGE SCALE GENOMIC DNA]</scope>
    <source>
        <strain evidence="12 13">ATCC 48635</strain>
    </source>
</reference>
<dbReference type="GO" id="GO:0000785">
    <property type="term" value="C:chromatin"/>
    <property type="evidence" value="ECO:0007669"/>
    <property type="project" value="TreeGrafter"/>
</dbReference>
<dbReference type="PANTHER" id="PTHR13742:SF17">
    <property type="entry name" value="RE32990P-RELATED"/>
    <property type="match status" value="1"/>
</dbReference>
<evidence type="ECO:0000313" key="13">
    <source>
        <dbReference type="Proteomes" id="UP000243579"/>
    </source>
</evidence>
<dbReference type="Pfam" id="PF08934">
    <property type="entry name" value="Rb_C"/>
    <property type="match status" value="1"/>
</dbReference>
<dbReference type="GO" id="GO:0006357">
    <property type="term" value="P:regulation of transcription by RNA polymerase II"/>
    <property type="evidence" value="ECO:0007669"/>
    <property type="project" value="InterPro"/>
</dbReference>
<sequence>MRLQDIDGLRAVLARLDEAHLSRAQKLLDVIKVSVAQQEHLHLAQQAPDEPSGEGSVDATTPKTQDNMWAMAALFAILTGHELERARDRENGRAETGPLPAEVTLRDLLAGCGVGLSAFLTSFTGLFNMLILDLSPDLLTRANLLKERLTIATILFAKYEQLWVAHAGPEISQRKQQLFKAGWLLFLIVRTRLHMANAGLGELYYLLLSVLQLVISRVNVRSVEAEIAAALSSLGSPHGQSAHVILERLIAKPEVSRSDVEKAIAKLEKEIEALEAAGVLASAPAESYALGSTMFNEAYLPRNVAQLEAHYLATVVCHVYDLDEGVFADPALKQSLIGPPPPEVKPTPAPLLPVGQNTSSFEQAWQWQAELPPAKLPSSAKSPLLPKRSPLVAQTPVTAAVETNNWIRGTLANLPAAPSEKLLQYLANCLQAPQCKELVLGLVDDLSKKLTTLPRPSARLLLPLGTTQPPPSQVEGSLGKTKHMGVGLFYKVLEALLDAEAIRLQTTDFSSLLSNVAFHKALFACSMEVVLKAHSLVTLAFPQILTTVDVSAFDFGKVLESFVKRAPALPSELKRHMRDLEQTVLDSLVWQSHSGLYALFSTAVENRFCLLQLFFRKVLALAANRIHALGTHLALDLVYLNQVWTCVKECISNHQELLRNRHLDHLILCSFYGVCKVNRVVPEVTFKRVTDAYKRTYPAAAKSSIIREIPLDHGVKGDVIKFYNRCFIPTLKGFLLQFQLHERQQAAADAVMPFVTALPHAVSDNDVIAEAATAAVERILNHAAQPPAEIASLAEIQSLPRPSQRSSPKRVLSSNLYISPLRQVRQPRTAVTPRTHALYAFGESPARDLALINRAVNTQVVKVGGLTPLPSLPDDESVDEDSEATPKRRRHA</sequence>
<dbReference type="InterPro" id="IPR024599">
    <property type="entry name" value="RB_N"/>
</dbReference>
<dbReference type="OrthoDB" id="844594at2759"/>
<dbReference type="STRING" id="1202772.A0A1V9YMN7"/>
<keyword evidence="6" id="KW-0539">Nucleus</keyword>
<dbReference type="GO" id="GO:0005667">
    <property type="term" value="C:transcription regulator complex"/>
    <property type="evidence" value="ECO:0007669"/>
    <property type="project" value="TreeGrafter"/>
</dbReference>
<keyword evidence="7" id="KW-0131">Cell cycle</keyword>
<evidence type="ECO:0000256" key="7">
    <source>
        <dbReference type="ARBA" id="ARBA00023306"/>
    </source>
</evidence>
<dbReference type="GO" id="GO:0005634">
    <property type="term" value="C:nucleus"/>
    <property type="evidence" value="ECO:0007669"/>
    <property type="project" value="UniProtKB-SubCell"/>
</dbReference>
<name>A0A1V9YMN7_ACHHY</name>
<dbReference type="Gene3D" id="1.10.472.140">
    <property type="match status" value="1"/>
</dbReference>
<dbReference type="InterPro" id="IPR028309">
    <property type="entry name" value="RB_fam"/>
</dbReference>
<evidence type="ECO:0000256" key="2">
    <source>
        <dbReference type="ARBA" id="ARBA00009475"/>
    </source>
</evidence>
<dbReference type="Gene3D" id="1.10.472.10">
    <property type="entry name" value="Cyclin-like"/>
    <property type="match status" value="2"/>
</dbReference>
<evidence type="ECO:0000256" key="1">
    <source>
        <dbReference type="ARBA" id="ARBA00004123"/>
    </source>
</evidence>
<gene>
    <name evidence="12" type="ORF">ACHHYP_09624</name>
</gene>
<dbReference type="GO" id="GO:0030154">
    <property type="term" value="P:cell differentiation"/>
    <property type="evidence" value="ECO:0007669"/>
    <property type="project" value="TreeGrafter"/>
</dbReference>
<dbReference type="Pfam" id="PF11934">
    <property type="entry name" value="DUF3452"/>
    <property type="match status" value="1"/>
</dbReference>
<dbReference type="Pfam" id="PF01857">
    <property type="entry name" value="RB_B"/>
    <property type="match status" value="1"/>
</dbReference>
<dbReference type="Pfam" id="PF01858">
    <property type="entry name" value="RB_A"/>
    <property type="match status" value="1"/>
</dbReference>
<feature type="domain" description="Retinoblastoma-associated protein A-box" evidence="10">
    <location>
        <begin position="395"/>
        <end position="600"/>
    </location>
</feature>
<evidence type="ECO:0000256" key="6">
    <source>
        <dbReference type="ARBA" id="ARBA00023242"/>
    </source>
</evidence>
<keyword evidence="4" id="KW-0805">Transcription regulation</keyword>
<dbReference type="GO" id="GO:2000134">
    <property type="term" value="P:negative regulation of G1/S transition of mitotic cell cycle"/>
    <property type="evidence" value="ECO:0007669"/>
    <property type="project" value="TreeGrafter"/>
</dbReference>
<dbReference type="SUPFAM" id="SSF47954">
    <property type="entry name" value="Cyclin-like"/>
    <property type="match status" value="2"/>
</dbReference>
<evidence type="ECO:0000256" key="8">
    <source>
        <dbReference type="SAM" id="MobiDB-lite"/>
    </source>
</evidence>
<evidence type="ECO:0000259" key="10">
    <source>
        <dbReference type="SMART" id="SM01368"/>
    </source>
</evidence>
<protein>
    <recommendedName>
        <fullName evidence="14">Retinoblastoma-associated protein A-box domain-containing protein</fullName>
    </recommendedName>
</protein>
<feature type="compositionally biased region" description="Acidic residues" evidence="8">
    <location>
        <begin position="873"/>
        <end position="883"/>
    </location>
</feature>
<dbReference type="InterPro" id="IPR015030">
    <property type="entry name" value="RB_C"/>
</dbReference>
<comment type="caution">
    <text evidence="12">The sequence shown here is derived from an EMBL/GenBank/DDBJ whole genome shotgun (WGS) entry which is preliminary data.</text>
</comment>
<comment type="subcellular location">
    <subcellularLocation>
        <location evidence="1">Nucleus</location>
    </subcellularLocation>
</comment>
<evidence type="ECO:0000256" key="4">
    <source>
        <dbReference type="ARBA" id="ARBA00023015"/>
    </source>
</evidence>
<dbReference type="EMBL" id="JNBR01001471">
    <property type="protein sequence ID" value="OQR86989.1"/>
    <property type="molecule type" value="Genomic_DNA"/>
</dbReference>
<dbReference type="CDD" id="cd20548">
    <property type="entry name" value="CYCLIN_RB-like"/>
    <property type="match status" value="1"/>
</dbReference>
<proteinExistence type="inferred from homology"/>
<feature type="region of interest" description="Disordered" evidence="8">
    <location>
        <begin position="865"/>
        <end position="892"/>
    </location>
</feature>
<dbReference type="InterPro" id="IPR002719">
    <property type="entry name" value="RB_B"/>
</dbReference>
<evidence type="ECO:0000259" key="9">
    <source>
        <dbReference type="SMART" id="SM01367"/>
    </source>
</evidence>
<evidence type="ECO:0000313" key="12">
    <source>
        <dbReference type="EMBL" id="OQR86989.1"/>
    </source>
</evidence>
<keyword evidence="3" id="KW-0678">Repressor</keyword>
<evidence type="ECO:0008006" key="14">
    <source>
        <dbReference type="Google" id="ProtNLM"/>
    </source>
</evidence>
<dbReference type="SMART" id="SM01369">
    <property type="entry name" value="Rb_C"/>
    <property type="match status" value="1"/>
</dbReference>
<dbReference type="SMART" id="SM01367">
    <property type="entry name" value="DUF3452"/>
    <property type="match status" value="1"/>
</dbReference>
<dbReference type="AlphaFoldDB" id="A0A1V9YMN7"/>
<organism evidence="12 13">
    <name type="scientific">Achlya hypogyna</name>
    <name type="common">Oomycete</name>
    <name type="synonym">Protoachlya hypogyna</name>
    <dbReference type="NCBI Taxonomy" id="1202772"/>
    <lineage>
        <taxon>Eukaryota</taxon>
        <taxon>Sar</taxon>
        <taxon>Stramenopiles</taxon>
        <taxon>Oomycota</taxon>
        <taxon>Saprolegniomycetes</taxon>
        <taxon>Saprolegniales</taxon>
        <taxon>Achlyaceae</taxon>
        <taxon>Achlya</taxon>
    </lineage>
</organism>
<accession>A0A1V9YMN7</accession>
<dbReference type="PANTHER" id="PTHR13742">
    <property type="entry name" value="RETINOBLASTOMA-ASSOCIATED PROTEIN RB -RELATED"/>
    <property type="match status" value="1"/>
</dbReference>
<evidence type="ECO:0000256" key="5">
    <source>
        <dbReference type="ARBA" id="ARBA00023163"/>
    </source>
</evidence>
<dbReference type="Proteomes" id="UP000243579">
    <property type="component" value="Unassembled WGS sequence"/>
</dbReference>
<evidence type="ECO:0000259" key="11">
    <source>
        <dbReference type="SMART" id="SM01369"/>
    </source>
</evidence>
<keyword evidence="13" id="KW-1185">Reference proteome</keyword>
<dbReference type="SMART" id="SM01368">
    <property type="entry name" value="RB_A"/>
    <property type="match status" value="1"/>
</dbReference>
<evidence type="ECO:0000256" key="3">
    <source>
        <dbReference type="ARBA" id="ARBA00022491"/>
    </source>
</evidence>
<comment type="similarity">
    <text evidence="2">Belongs to the retinoblastoma protein (RB) family.</text>
</comment>
<dbReference type="InterPro" id="IPR002720">
    <property type="entry name" value="RB_A"/>
</dbReference>
<feature type="domain" description="Retinoblastoma-associated protein C-terminal" evidence="11">
    <location>
        <begin position="779"/>
        <end position="892"/>
    </location>
</feature>
<feature type="domain" description="Retinoblastoma-associated protein N-terminal" evidence="9">
    <location>
        <begin position="84"/>
        <end position="217"/>
    </location>
</feature>